<organism evidence="2 3">
    <name type="scientific">Drosophila arizonae</name>
    <name type="common">Fruit fly</name>
    <dbReference type="NCBI Taxonomy" id="7263"/>
    <lineage>
        <taxon>Eukaryota</taxon>
        <taxon>Metazoa</taxon>
        <taxon>Ecdysozoa</taxon>
        <taxon>Arthropoda</taxon>
        <taxon>Hexapoda</taxon>
        <taxon>Insecta</taxon>
        <taxon>Pterygota</taxon>
        <taxon>Neoptera</taxon>
        <taxon>Endopterygota</taxon>
        <taxon>Diptera</taxon>
        <taxon>Brachycera</taxon>
        <taxon>Muscomorpha</taxon>
        <taxon>Ephydroidea</taxon>
        <taxon>Drosophilidae</taxon>
        <taxon>Drosophila</taxon>
    </lineage>
</organism>
<evidence type="ECO:0000256" key="1">
    <source>
        <dbReference type="SAM" id="MobiDB-lite"/>
    </source>
</evidence>
<reference evidence="3" key="1">
    <citation type="submission" date="2025-08" db="UniProtKB">
        <authorList>
            <consortium name="RefSeq"/>
        </authorList>
    </citation>
    <scope>IDENTIFICATION</scope>
    <source>
        <tissue evidence="3">Whole organism</tissue>
    </source>
</reference>
<feature type="region of interest" description="Disordered" evidence="1">
    <location>
        <begin position="234"/>
        <end position="253"/>
    </location>
</feature>
<dbReference type="Proteomes" id="UP000694904">
    <property type="component" value="Unplaced"/>
</dbReference>
<proteinExistence type="predicted"/>
<sequence>LAVGLRNVNVHIPSAVKRGDNALLICNYDIENDTLYAVKWYRGRREFYRYTPKEKPAWKIFTKTNEIDVVVSLNCVSQYLKVLIMTFLDSHYKRKRLLQVPPNYLRTYDIQRHLAEHLESSVLELNFVVTTHHFIKGRLKLKCSARIHDIYAQESEKLIEEDRPRILASGRSPDMNMYPFDQPGDVDEHNELYLIHKNAAPRPSELDWQQHLTRFLLMGLLHLAWTAAQLSRTRNQHSCSSSQAERARIKRLR</sequence>
<keyword evidence="2" id="KW-1185">Reference proteome</keyword>
<accession>A0ABM1PZN7</accession>
<dbReference type="PANTHER" id="PTHR21261">
    <property type="entry name" value="BEAT PROTEIN"/>
    <property type="match status" value="1"/>
</dbReference>
<evidence type="ECO:0000313" key="3">
    <source>
        <dbReference type="RefSeq" id="XP_017872673.1"/>
    </source>
</evidence>
<feature type="non-terminal residue" evidence="3">
    <location>
        <position position="1"/>
    </location>
</feature>
<dbReference type="RefSeq" id="XP_017872673.1">
    <property type="nucleotide sequence ID" value="XM_018017184.1"/>
</dbReference>
<protein>
    <submittedName>
        <fullName evidence="3">Uncharacterized protein LOC108620281</fullName>
    </submittedName>
</protein>
<dbReference type="GeneID" id="108620281"/>
<evidence type="ECO:0000313" key="2">
    <source>
        <dbReference type="Proteomes" id="UP000694904"/>
    </source>
</evidence>
<dbReference type="PANTHER" id="PTHR21261:SF8">
    <property type="entry name" value="BEATEN PATH IA, ISOFORM B-RELATED"/>
    <property type="match status" value="1"/>
</dbReference>
<feature type="compositionally biased region" description="Polar residues" evidence="1">
    <location>
        <begin position="234"/>
        <end position="244"/>
    </location>
</feature>
<name>A0ABM1PZN7_DROAR</name>
<gene>
    <name evidence="3" type="primary">LOC108620281</name>
</gene>